<dbReference type="InterPro" id="IPR052158">
    <property type="entry name" value="INH-QAR"/>
</dbReference>
<reference evidence="5" key="1">
    <citation type="journal article" date="2002" name="J. Bacteriol.">
        <title>Gene islands integrated into tRNA(Gly) genes confer genome diversity on a Pseudomonas aeruginosa clone.</title>
        <authorList>
            <person name="Larbig K.D."/>
            <person name="Christmann A."/>
            <person name="Johann A."/>
            <person name="Klockgether J."/>
            <person name="Hartsch T."/>
            <person name="Merkl R."/>
            <person name="Wiehlmann L."/>
            <person name="Fritz H.-J."/>
            <person name="Tuemmler B."/>
        </authorList>
    </citation>
    <scope>NUCLEOTIDE SEQUENCE</scope>
    <source>
        <strain evidence="5">SG17M</strain>
    </source>
</reference>
<dbReference type="SUPFAM" id="SSF46689">
    <property type="entry name" value="Homeodomain-like"/>
    <property type="match status" value="2"/>
</dbReference>
<organism evidence="5">
    <name type="scientific">Pseudomonas aeruginosa</name>
    <dbReference type="NCBI Taxonomy" id="287"/>
    <lineage>
        <taxon>Bacteria</taxon>
        <taxon>Pseudomonadati</taxon>
        <taxon>Pseudomonadota</taxon>
        <taxon>Gammaproteobacteria</taxon>
        <taxon>Pseudomonadales</taxon>
        <taxon>Pseudomonadaceae</taxon>
        <taxon>Pseudomonas</taxon>
    </lineage>
</organism>
<dbReference type="AlphaFoldDB" id="Q8GPW2"/>
<dbReference type="SUPFAM" id="SSF52317">
    <property type="entry name" value="Class I glutamine amidotransferase-like"/>
    <property type="match status" value="1"/>
</dbReference>
<dbReference type="PANTHER" id="PTHR43130:SF3">
    <property type="entry name" value="HTH-TYPE TRANSCRIPTIONAL REGULATOR RV1931C"/>
    <property type="match status" value="1"/>
</dbReference>
<dbReference type="Gene3D" id="1.10.10.60">
    <property type="entry name" value="Homeodomain-like"/>
    <property type="match status" value="1"/>
</dbReference>
<dbReference type="GO" id="GO:0003700">
    <property type="term" value="F:DNA-binding transcription factor activity"/>
    <property type="evidence" value="ECO:0007669"/>
    <property type="project" value="InterPro"/>
</dbReference>
<gene>
    <name evidence="5" type="primary">ORF SG40</name>
</gene>
<dbReference type="Pfam" id="PF12833">
    <property type="entry name" value="HTH_18"/>
    <property type="match status" value="1"/>
</dbReference>
<evidence type="ECO:0000256" key="1">
    <source>
        <dbReference type="ARBA" id="ARBA00023015"/>
    </source>
</evidence>
<dbReference type="PANTHER" id="PTHR43130">
    <property type="entry name" value="ARAC-FAMILY TRANSCRIPTIONAL REGULATOR"/>
    <property type="match status" value="1"/>
</dbReference>
<dbReference type="InterPro" id="IPR018060">
    <property type="entry name" value="HTH_AraC"/>
</dbReference>
<dbReference type="GO" id="GO:0009893">
    <property type="term" value="P:positive regulation of metabolic process"/>
    <property type="evidence" value="ECO:0007669"/>
    <property type="project" value="UniProtKB-ARBA"/>
</dbReference>
<dbReference type="EMBL" id="AF440524">
    <property type="protein sequence ID" value="AAN62262.1"/>
    <property type="molecule type" value="Genomic_DNA"/>
</dbReference>
<keyword evidence="3" id="KW-0804">Transcription</keyword>
<feature type="domain" description="HTH araC/xylS-type" evidence="4">
    <location>
        <begin position="229"/>
        <end position="327"/>
    </location>
</feature>
<dbReference type="InterPro" id="IPR018062">
    <property type="entry name" value="HTH_AraC-typ_CS"/>
</dbReference>
<evidence type="ECO:0000313" key="5">
    <source>
        <dbReference type="EMBL" id="AAN62262.1"/>
    </source>
</evidence>
<dbReference type="Gene3D" id="3.40.50.880">
    <property type="match status" value="1"/>
</dbReference>
<evidence type="ECO:0000256" key="3">
    <source>
        <dbReference type="ARBA" id="ARBA00023163"/>
    </source>
</evidence>
<sequence length="332" mass="36850">MKVQSENCGQAGSKDGSLPIVAVVACDEFAPYQLSVPCIVFGNFLPDVDLFDLRICSVETGILNSNFGLQIDTRYGLDVLEIADIIVIPFWRDPAEKPQVALLDALVSAHERGATIVGLCLGGYVLAYAGLLNNRSASTHWEVEGDFTARFPDVKLDPNALYVDDDGLITSAGTGAGLDCCLHIVRQIYGSNIANRVAQRMVIPPYREGRQVQFIEQPIAASNRDTTIVNLLDYLCANLSEKHDLDTLAERSGMSRRTFTRHFLKSTGLSLGDWLMIQRLQRSQELLETTSHGVERIAEMVGFQSACTLRQHFKKEYGISPREWRKNIQTIL</sequence>
<dbReference type="GO" id="GO:0043565">
    <property type="term" value="F:sequence-specific DNA binding"/>
    <property type="evidence" value="ECO:0007669"/>
    <property type="project" value="InterPro"/>
</dbReference>
<dbReference type="PROSITE" id="PS01124">
    <property type="entry name" value="HTH_ARAC_FAMILY_2"/>
    <property type="match status" value="1"/>
</dbReference>
<dbReference type="InterPro" id="IPR029062">
    <property type="entry name" value="Class_I_gatase-like"/>
</dbReference>
<dbReference type="InterPro" id="IPR009057">
    <property type="entry name" value="Homeodomain-like_sf"/>
</dbReference>
<dbReference type="Pfam" id="PF01965">
    <property type="entry name" value="DJ-1_PfpI"/>
    <property type="match status" value="1"/>
</dbReference>
<dbReference type="SMART" id="SM00342">
    <property type="entry name" value="HTH_ARAC"/>
    <property type="match status" value="1"/>
</dbReference>
<accession>Q8GPW2</accession>
<keyword evidence="1" id="KW-0805">Transcription regulation</keyword>
<name>Q8GPW2_PSEAI</name>
<dbReference type="CDD" id="cd03137">
    <property type="entry name" value="GATase1_AraC_1"/>
    <property type="match status" value="1"/>
</dbReference>
<dbReference type="InterPro" id="IPR002818">
    <property type="entry name" value="DJ-1/PfpI"/>
</dbReference>
<evidence type="ECO:0000259" key="4">
    <source>
        <dbReference type="PROSITE" id="PS01124"/>
    </source>
</evidence>
<proteinExistence type="predicted"/>
<dbReference type="PROSITE" id="PS51257">
    <property type="entry name" value="PROKAR_LIPOPROTEIN"/>
    <property type="match status" value="1"/>
</dbReference>
<keyword evidence="2" id="KW-0238">DNA-binding</keyword>
<evidence type="ECO:0000256" key="2">
    <source>
        <dbReference type="ARBA" id="ARBA00023125"/>
    </source>
</evidence>
<protein>
    <submittedName>
        <fullName evidence="5">Putative transcriptional regulator</fullName>
    </submittedName>
</protein>
<dbReference type="RefSeq" id="WP_071579779.1">
    <property type="nucleotide sequence ID" value="NZ_LLUW01000023.1"/>
</dbReference>
<dbReference type="PROSITE" id="PS00041">
    <property type="entry name" value="HTH_ARAC_FAMILY_1"/>
    <property type="match status" value="1"/>
</dbReference>